<gene>
    <name evidence="2" type="ORF">DFJ43DRAFT_1043464</name>
</gene>
<keyword evidence="1" id="KW-0812">Transmembrane</keyword>
<feature type="transmembrane region" description="Helical" evidence="1">
    <location>
        <begin position="20"/>
        <end position="37"/>
    </location>
</feature>
<protein>
    <submittedName>
        <fullName evidence="2">Uncharacterized protein</fullName>
    </submittedName>
</protein>
<dbReference type="AlphaFoldDB" id="A0AA38MVX7"/>
<proteinExistence type="predicted"/>
<sequence length="165" mass="17718">MSSVTELGAGASTSMASGSGIVLLGFCFFLGGLGAGLEVELDSDSVSVLSFLEADFTDTVTSIEDSDQRLCFEDPILTSHEQHSHHFHDLFQYSWPTTFLNSSIFAAYDFEEKPGLGPKAQGFTKSSPSPEPSQALLEGWAFLGWVGLGGSSPAWNITMPMVLRK</sequence>
<organism evidence="2 3">
    <name type="scientific">Lentinula guzmanii</name>
    <dbReference type="NCBI Taxonomy" id="2804957"/>
    <lineage>
        <taxon>Eukaryota</taxon>
        <taxon>Fungi</taxon>
        <taxon>Dikarya</taxon>
        <taxon>Basidiomycota</taxon>
        <taxon>Agaricomycotina</taxon>
        <taxon>Agaricomycetes</taxon>
        <taxon>Agaricomycetidae</taxon>
        <taxon>Agaricales</taxon>
        <taxon>Marasmiineae</taxon>
        <taxon>Omphalotaceae</taxon>
        <taxon>Lentinula</taxon>
    </lineage>
</organism>
<reference evidence="2" key="2">
    <citation type="journal article" date="2023" name="Proc. Natl. Acad. Sci. U.S.A.">
        <title>A global phylogenomic analysis of the shiitake genus Lentinula.</title>
        <authorList>
            <person name="Sierra-Patev S."/>
            <person name="Min B."/>
            <person name="Naranjo-Ortiz M."/>
            <person name="Looney B."/>
            <person name="Konkel Z."/>
            <person name="Slot J.C."/>
            <person name="Sakamoto Y."/>
            <person name="Steenwyk J.L."/>
            <person name="Rokas A."/>
            <person name="Carro J."/>
            <person name="Camarero S."/>
            <person name="Ferreira P."/>
            <person name="Molpeceres G."/>
            <person name="Ruiz-Duenas F.J."/>
            <person name="Serrano A."/>
            <person name="Henrissat B."/>
            <person name="Drula E."/>
            <person name="Hughes K.W."/>
            <person name="Mata J.L."/>
            <person name="Ishikawa N.K."/>
            <person name="Vargas-Isla R."/>
            <person name="Ushijima S."/>
            <person name="Smith C.A."/>
            <person name="Donoghue J."/>
            <person name="Ahrendt S."/>
            <person name="Andreopoulos W."/>
            <person name="He G."/>
            <person name="LaButti K."/>
            <person name="Lipzen A."/>
            <person name="Ng V."/>
            <person name="Riley R."/>
            <person name="Sandor L."/>
            <person name="Barry K."/>
            <person name="Martinez A.T."/>
            <person name="Xiao Y."/>
            <person name="Gibbons J.G."/>
            <person name="Terashima K."/>
            <person name="Grigoriev I.V."/>
            <person name="Hibbett D."/>
        </authorList>
    </citation>
    <scope>NUCLEOTIDE SEQUENCE</scope>
    <source>
        <strain evidence="2">ET3784</strain>
    </source>
</reference>
<accession>A0AA38MVX7</accession>
<dbReference type="EMBL" id="JANVFO010000082">
    <property type="protein sequence ID" value="KAJ3715930.1"/>
    <property type="molecule type" value="Genomic_DNA"/>
</dbReference>
<keyword evidence="3" id="KW-1185">Reference proteome</keyword>
<evidence type="ECO:0000313" key="3">
    <source>
        <dbReference type="Proteomes" id="UP001176059"/>
    </source>
</evidence>
<evidence type="ECO:0000256" key="1">
    <source>
        <dbReference type="SAM" id="Phobius"/>
    </source>
</evidence>
<keyword evidence="1" id="KW-1133">Transmembrane helix</keyword>
<dbReference type="Proteomes" id="UP001176059">
    <property type="component" value="Unassembled WGS sequence"/>
</dbReference>
<name>A0AA38MVX7_9AGAR</name>
<reference evidence="2" key="1">
    <citation type="submission" date="2022-08" db="EMBL/GenBank/DDBJ databases">
        <authorList>
            <consortium name="DOE Joint Genome Institute"/>
            <person name="Min B."/>
            <person name="Sierra-Patev S."/>
            <person name="Naranjo-Ortiz M."/>
            <person name="Looney B."/>
            <person name="Konkel Z."/>
            <person name="Slot J.C."/>
            <person name="Sakamoto Y."/>
            <person name="Steenwyk J.L."/>
            <person name="Rokas A."/>
            <person name="Carro J."/>
            <person name="Camarero S."/>
            <person name="Ferreira P."/>
            <person name="Molpeceres G."/>
            <person name="Ruiz-duenas F.J."/>
            <person name="Serrano A."/>
            <person name="Henrissat B."/>
            <person name="Drula E."/>
            <person name="Hughes K.W."/>
            <person name="Mata J.L."/>
            <person name="Ishikawa N.K."/>
            <person name="Vargas-Isla R."/>
            <person name="Ushijima S."/>
            <person name="Smith C.A."/>
            <person name="Ahrendt S."/>
            <person name="Andreopoulos W."/>
            <person name="He G."/>
            <person name="LaButti K."/>
            <person name="Lipzen A."/>
            <person name="Ng V."/>
            <person name="Riley R."/>
            <person name="Sandor L."/>
            <person name="Barry K."/>
            <person name="Martinez A.T."/>
            <person name="Xiao Y."/>
            <person name="Gibbons J.G."/>
            <person name="Terashima K."/>
            <person name="Hibbett D.S."/>
            <person name="Grigoriev I.V."/>
        </authorList>
    </citation>
    <scope>NUCLEOTIDE SEQUENCE</scope>
    <source>
        <strain evidence="2">ET3784</strain>
    </source>
</reference>
<keyword evidence="1" id="KW-0472">Membrane</keyword>
<evidence type="ECO:0000313" key="2">
    <source>
        <dbReference type="EMBL" id="KAJ3715930.1"/>
    </source>
</evidence>
<comment type="caution">
    <text evidence="2">The sequence shown here is derived from an EMBL/GenBank/DDBJ whole genome shotgun (WGS) entry which is preliminary data.</text>
</comment>